<evidence type="ECO:0000256" key="5">
    <source>
        <dbReference type="ARBA" id="ARBA00022825"/>
    </source>
</evidence>
<dbReference type="Pfam" id="PF00082">
    <property type="entry name" value="Peptidase_S8"/>
    <property type="match status" value="1"/>
</dbReference>
<keyword evidence="4 8" id="KW-0378">Hydrolase</keyword>
<comment type="cofactor">
    <cofactor evidence="1">
        <name>Ca(2+)</name>
        <dbReference type="ChEBI" id="CHEBI:29108"/>
    </cofactor>
</comment>
<dbReference type="GO" id="GO:0006508">
    <property type="term" value="P:proteolysis"/>
    <property type="evidence" value="ECO:0007669"/>
    <property type="project" value="UniProtKB-KW"/>
</dbReference>
<protein>
    <submittedName>
        <fullName evidence="11">Kumamolisin</fullName>
    </submittedName>
</protein>
<dbReference type="InterPro" id="IPR036852">
    <property type="entry name" value="Peptidase_S8/S53_dom_sf"/>
</dbReference>
<name>A0A560L0U2_9BRAD</name>
<feature type="active site" description="Charge relay system" evidence="8">
    <location>
        <position position="249"/>
    </location>
</feature>
<dbReference type="EMBL" id="VITY01000017">
    <property type="protein sequence ID" value="TWB88947.1"/>
    <property type="molecule type" value="Genomic_DNA"/>
</dbReference>
<gene>
    <name evidence="11" type="ORF">FBZ93_117130</name>
</gene>
<keyword evidence="3" id="KW-0479">Metal-binding</keyword>
<keyword evidence="7" id="KW-0865">Zymogen</keyword>
<dbReference type="InterPro" id="IPR000209">
    <property type="entry name" value="Peptidase_S8/S53_dom"/>
</dbReference>
<dbReference type="CDD" id="cd04056">
    <property type="entry name" value="Peptidases_S53"/>
    <property type="match status" value="1"/>
</dbReference>
<sequence>MAGSHEHRIPLAGSERAAPDGATLVGDVDPNERISIVVYVKRRTPDKFQPGSAGDLARLAKPVTRHQLATQRHRSHARAAARIARLAAERGLSVVGTDLVARTVMLEGTARQMAETFGATLRIYRDGQREFRARVGGLTVPAEIAPWTRAILGFDQRPLRTRTPLVQARADTGSDSGLWPTDIAALYGIPLDRDVSSICVGIVALGGGYLQSDLAMALTGMNRQPPVVVNVPQSGNDSGLGTNDVADQELALDLQVLAGLLPKGKIVVYFAENSAAGLTDAIHQAVFDEQHAPQVVSVSWGSAEKFWTEPGRDAMQAVLADAARLRVSVLFASGDQLATSGLTDGKLHVWFPASSPYATSCGGTQPVLAAGNGSATAEAVWNAGAVGTGGGISDAFPVPDYQSHLTLPKSQNDGAIRRGVPDVACAAAASPGYRIIVNGQAMAMSGTSAATPLWAALVAIAIAARGEQIGFLNAALYANPGAFRAVEQGNNRVGGKGYDAAPGWSACTGLGVPRGADVLAALAAVPVA</sequence>
<dbReference type="InterPro" id="IPR015366">
    <property type="entry name" value="S53_propep"/>
</dbReference>
<dbReference type="PROSITE" id="PS51695">
    <property type="entry name" value="SEDOLISIN"/>
    <property type="match status" value="1"/>
</dbReference>
<dbReference type="InterPro" id="IPR050819">
    <property type="entry name" value="Tripeptidyl-peptidase_I"/>
</dbReference>
<dbReference type="Gene3D" id="3.40.50.200">
    <property type="entry name" value="Peptidase S8/S53 domain"/>
    <property type="match status" value="1"/>
</dbReference>
<dbReference type="PANTHER" id="PTHR14218">
    <property type="entry name" value="PROTEASE S8 TRIPEPTIDYL PEPTIDASE I CLN2"/>
    <property type="match status" value="1"/>
</dbReference>
<evidence type="ECO:0000256" key="6">
    <source>
        <dbReference type="ARBA" id="ARBA00022837"/>
    </source>
</evidence>
<evidence type="ECO:0000256" key="4">
    <source>
        <dbReference type="ARBA" id="ARBA00022801"/>
    </source>
</evidence>
<evidence type="ECO:0000256" key="9">
    <source>
        <dbReference type="SAM" id="MobiDB-lite"/>
    </source>
</evidence>
<dbReference type="SUPFAM" id="SSF54897">
    <property type="entry name" value="Protease propeptides/inhibitors"/>
    <property type="match status" value="1"/>
</dbReference>
<accession>A0A560L0U2</accession>
<dbReference type="GO" id="GO:0008240">
    <property type="term" value="F:tripeptidyl-peptidase activity"/>
    <property type="evidence" value="ECO:0007669"/>
    <property type="project" value="TreeGrafter"/>
</dbReference>
<evidence type="ECO:0000259" key="10">
    <source>
        <dbReference type="PROSITE" id="PS51695"/>
    </source>
</evidence>
<dbReference type="RefSeq" id="WP_167529348.1">
    <property type="nucleotide sequence ID" value="NZ_VITY01000017.1"/>
</dbReference>
<proteinExistence type="predicted"/>
<dbReference type="InterPro" id="IPR023828">
    <property type="entry name" value="Peptidase_S8_Ser-AS"/>
</dbReference>
<feature type="active site" description="Charge relay system" evidence="8">
    <location>
        <position position="448"/>
    </location>
</feature>
<dbReference type="Pfam" id="PF09286">
    <property type="entry name" value="Pro-kuma_activ"/>
    <property type="match status" value="1"/>
</dbReference>
<keyword evidence="2 8" id="KW-0645">Protease</keyword>
<dbReference type="GO" id="GO:0004252">
    <property type="term" value="F:serine-type endopeptidase activity"/>
    <property type="evidence" value="ECO:0007669"/>
    <property type="project" value="UniProtKB-UniRule"/>
</dbReference>
<reference evidence="11 12" key="1">
    <citation type="submission" date="2019-06" db="EMBL/GenBank/DDBJ databases">
        <title>Genomic Encyclopedia of Type Strains, Phase IV (KMG-V): Genome sequencing to study the core and pangenomes of soil and plant-associated prokaryotes.</title>
        <authorList>
            <person name="Whitman W."/>
        </authorList>
    </citation>
    <scope>NUCLEOTIDE SEQUENCE [LARGE SCALE GENOMIC DNA]</scope>
    <source>
        <strain evidence="11 12">BR 10355</strain>
    </source>
</reference>
<dbReference type="AlphaFoldDB" id="A0A560L0U2"/>
<dbReference type="SUPFAM" id="SSF52743">
    <property type="entry name" value="Subtilisin-like"/>
    <property type="match status" value="1"/>
</dbReference>
<evidence type="ECO:0000256" key="8">
    <source>
        <dbReference type="PROSITE-ProRule" id="PRU01032"/>
    </source>
</evidence>
<evidence type="ECO:0000256" key="7">
    <source>
        <dbReference type="ARBA" id="ARBA00023145"/>
    </source>
</evidence>
<comment type="caution">
    <text evidence="8">Lacks conserved residue(s) required for the propagation of feature annotation.</text>
</comment>
<dbReference type="PROSITE" id="PS00138">
    <property type="entry name" value="SUBTILASE_SER"/>
    <property type="match status" value="1"/>
</dbReference>
<keyword evidence="5 8" id="KW-0720">Serine protease</keyword>
<feature type="region of interest" description="Disordered" evidence="9">
    <location>
        <begin position="1"/>
        <end position="25"/>
    </location>
</feature>
<keyword evidence="12" id="KW-1185">Reference proteome</keyword>
<evidence type="ECO:0000313" key="12">
    <source>
        <dbReference type="Proteomes" id="UP000321304"/>
    </source>
</evidence>
<comment type="caution">
    <text evidence="11">The sequence shown here is derived from an EMBL/GenBank/DDBJ whole genome shotgun (WGS) entry which is preliminary data.</text>
</comment>
<dbReference type="SMART" id="SM00944">
    <property type="entry name" value="Pro-kuma_activ"/>
    <property type="match status" value="1"/>
</dbReference>
<organism evidence="11 12">
    <name type="scientific">Bradyrhizobium macuxiense</name>
    <dbReference type="NCBI Taxonomy" id="1755647"/>
    <lineage>
        <taxon>Bacteria</taxon>
        <taxon>Pseudomonadati</taxon>
        <taxon>Pseudomonadota</taxon>
        <taxon>Alphaproteobacteria</taxon>
        <taxon>Hyphomicrobiales</taxon>
        <taxon>Nitrobacteraceae</taxon>
        <taxon>Bradyrhizobium</taxon>
    </lineage>
</organism>
<keyword evidence="6" id="KW-0106">Calcium</keyword>
<evidence type="ECO:0000256" key="2">
    <source>
        <dbReference type="ARBA" id="ARBA00022670"/>
    </source>
</evidence>
<evidence type="ECO:0000313" key="11">
    <source>
        <dbReference type="EMBL" id="TWB88947.1"/>
    </source>
</evidence>
<dbReference type="GO" id="GO:0046872">
    <property type="term" value="F:metal ion binding"/>
    <property type="evidence" value="ECO:0007669"/>
    <property type="project" value="UniProtKB-KW"/>
</dbReference>
<feature type="domain" description="Peptidase S53" evidence="10">
    <location>
        <begin position="177"/>
        <end position="525"/>
    </location>
</feature>
<feature type="active site" description="Charge relay system" evidence="8">
    <location>
        <position position="253"/>
    </location>
</feature>
<evidence type="ECO:0000256" key="1">
    <source>
        <dbReference type="ARBA" id="ARBA00001913"/>
    </source>
</evidence>
<dbReference type="PANTHER" id="PTHR14218:SF15">
    <property type="entry name" value="TRIPEPTIDYL-PEPTIDASE 1"/>
    <property type="match status" value="1"/>
</dbReference>
<dbReference type="Proteomes" id="UP000321304">
    <property type="component" value="Unassembled WGS sequence"/>
</dbReference>
<dbReference type="InterPro" id="IPR030400">
    <property type="entry name" value="Sedolisin_dom"/>
</dbReference>
<evidence type="ECO:0000256" key="3">
    <source>
        <dbReference type="ARBA" id="ARBA00022723"/>
    </source>
</evidence>